<evidence type="ECO:0000313" key="4">
    <source>
        <dbReference type="Proteomes" id="UP000007813"/>
    </source>
</evidence>
<feature type="compositionally biased region" description="Low complexity" evidence="1">
    <location>
        <begin position="1"/>
        <end position="12"/>
    </location>
</feature>
<evidence type="ECO:0000256" key="1">
    <source>
        <dbReference type="SAM" id="MobiDB-lite"/>
    </source>
</evidence>
<feature type="region of interest" description="Disordered" evidence="1">
    <location>
        <begin position="1"/>
        <end position="23"/>
    </location>
</feature>
<dbReference type="OrthoDB" id="379329at2157"/>
<keyword evidence="2" id="KW-0472">Membrane</keyword>
<organism evidence="3 4">
    <name type="scientific">Halogranum salarium B-1</name>
    <dbReference type="NCBI Taxonomy" id="1210908"/>
    <lineage>
        <taxon>Archaea</taxon>
        <taxon>Methanobacteriati</taxon>
        <taxon>Methanobacteriota</taxon>
        <taxon>Stenosarchaea group</taxon>
        <taxon>Halobacteria</taxon>
        <taxon>Halobacteriales</taxon>
        <taxon>Haloferacaceae</taxon>
    </lineage>
</organism>
<feature type="transmembrane region" description="Helical" evidence="2">
    <location>
        <begin position="61"/>
        <end position="79"/>
    </location>
</feature>
<dbReference type="EMBL" id="ALJD01000004">
    <property type="protein sequence ID" value="EJN59435.1"/>
    <property type="molecule type" value="Genomic_DNA"/>
</dbReference>
<name>J2ZFG5_9EURY</name>
<dbReference type="AlphaFoldDB" id="J2ZFG5"/>
<reference evidence="3 4" key="1">
    <citation type="journal article" date="2012" name="J. Bacteriol.">
        <title>Draft Genome Sequence of the Extremely Halophilic Archaeon Halogranum salarium B-1T.</title>
        <authorList>
            <person name="Kim K.K."/>
            <person name="Lee K.C."/>
            <person name="Lee J.S."/>
        </authorList>
    </citation>
    <scope>NUCLEOTIDE SEQUENCE [LARGE SCALE GENOMIC DNA]</scope>
    <source>
        <strain evidence="3 4">B-1</strain>
    </source>
</reference>
<sequence length="94" mass="9812">MPSTDSADATESTTRENAPIDEYFEDGPSPAFVVAFGLSVMAFSTFVALNQLPNANNGDGGLVAFGLTLPFFFGGYLAARGFFVGMGKVTATDD</sequence>
<protein>
    <submittedName>
        <fullName evidence="3">Uncharacterized protein</fullName>
    </submittedName>
</protein>
<dbReference type="Proteomes" id="UP000007813">
    <property type="component" value="Unassembled WGS sequence"/>
</dbReference>
<proteinExistence type="predicted"/>
<comment type="caution">
    <text evidence="3">The sequence shown here is derived from an EMBL/GenBank/DDBJ whole genome shotgun (WGS) entry which is preliminary data.</text>
</comment>
<dbReference type="RefSeq" id="WP_009366671.1">
    <property type="nucleotide sequence ID" value="NZ_ALJD01000004.1"/>
</dbReference>
<keyword evidence="2" id="KW-1133">Transmembrane helix</keyword>
<feature type="transmembrane region" description="Helical" evidence="2">
    <location>
        <begin position="31"/>
        <end position="49"/>
    </location>
</feature>
<evidence type="ECO:0000313" key="3">
    <source>
        <dbReference type="EMBL" id="EJN59435.1"/>
    </source>
</evidence>
<evidence type="ECO:0000256" key="2">
    <source>
        <dbReference type="SAM" id="Phobius"/>
    </source>
</evidence>
<accession>J2ZFG5</accession>
<gene>
    <name evidence="3" type="ORF">HSB1_15930</name>
</gene>
<keyword evidence="2" id="KW-0812">Transmembrane</keyword>